<evidence type="ECO:0000256" key="1">
    <source>
        <dbReference type="SAM" id="MobiDB-lite"/>
    </source>
</evidence>
<dbReference type="HOGENOM" id="CLU_2442123_0_0_1"/>
<dbReference type="RefSeq" id="XP_002174912.1">
    <property type="nucleotide sequence ID" value="XM_002174876.2"/>
</dbReference>
<sequence>MIPRGNERALSKKPNPWERLRKSTRFTANSVQEQKRKSVIEQNRGGTTEMSRVLDEAAYLEWKTKLEGDAERHSVNVDDLDHLLEEFESS</sequence>
<evidence type="ECO:0000313" key="2">
    <source>
        <dbReference type="EMBL" id="EEB08619.1"/>
    </source>
</evidence>
<proteinExistence type="predicted"/>
<dbReference type="Proteomes" id="UP000001744">
    <property type="component" value="Unassembled WGS sequence"/>
</dbReference>
<evidence type="ECO:0000313" key="4">
    <source>
        <dbReference type="Proteomes" id="UP000001744"/>
    </source>
</evidence>
<dbReference type="AlphaFoldDB" id="B6K515"/>
<dbReference type="EMBL" id="KE651167">
    <property type="protein sequence ID" value="EEB08619.1"/>
    <property type="molecule type" value="Genomic_DNA"/>
</dbReference>
<dbReference type="JaponicusDB" id="SJAG_05312">
    <property type="gene designation" value="dhm2"/>
</dbReference>
<dbReference type="GeneID" id="7050413"/>
<protein>
    <submittedName>
        <fullName evidence="2">Uncharacterized protein</fullName>
    </submittedName>
</protein>
<gene>
    <name evidence="3" type="primary">dhm2</name>
    <name evidence="2" type="ORF">SJAG_05312</name>
</gene>
<evidence type="ECO:0000313" key="3">
    <source>
        <dbReference type="JaponicusDB" id="SJAG_05312"/>
    </source>
</evidence>
<dbReference type="VEuPathDB" id="FungiDB:SJAG_05312"/>
<feature type="compositionally biased region" description="Basic and acidic residues" evidence="1">
    <location>
        <begin position="1"/>
        <end position="21"/>
    </location>
</feature>
<name>B6K515_SCHJY</name>
<keyword evidence="4" id="KW-1185">Reference proteome</keyword>
<feature type="region of interest" description="Disordered" evidence="1">
    <location>
        <begin position="1"/>
        <end position="48"/>
    </location>
</feature>
<organism evidence="2 4">
    <name type="scientific">Schizosaccharomyces japonicus (strain yFS275 / FY16936)</name>
    <name type="common">Fission yeast</name>
    <dbReference type="NCBI Taxonomy" id="402676"/>
    <lineage>
        <taxon>Eukaryota</taxon>
        <taxon>Fungi</taxon>
        <taxon>Dikarya</taxon>
        <taxon>Ascomycota</taxon>
        <taxon>Taphrinomycotina</taxon>
        <taxon>Schizosaccharomycetes</taxon>
        <taxon>Schizosaccharomycetales</taxon>
        <taxon>Schizosaccharomycetaceae</taxon>
        <taxon>Schizosaccharomyces</taxon>
    </lineage>
</organism>
<reference evidence="2 4" key="1">
    <citation type="journal article" date="2011" name="Science">
        <title>Comparative functional genomics of the fission yeasts.</title>
        <authorList>
            <person name="Rhind N."/>
            <person name="Chen Z."/>
            <person name="Yassour M."/>
            <person name="Thompson D.A."/>
            <person name="Haas B.J."/>
            <person name="Habib N."/>
            <person name="Wapinski I."/>
            <person name="Roy S."/>
            <person name="Lin M.F."/>
            <person name="Heiman D.I."/>
            <person name="Young S.K."/>
            <person name="Furuya K."/>
            <person name="Guo Y."/>
            <person name="Pidoux A."/>
            <person name="Chen H.M."/>
            <person name="Robbertse B."/>
            <person name="Goldberg J.M."/>
            <person name="Aoki K."/>
            <person name="Bayne E.H."/>
            <person name="Berlin A.M."/>
            <person name="Desjardins C.A."/>
            <person name="Dobbs E."/>
            <person name="Dukaj L."/>
            <person name="Fan L."/>
            <person name="FitzGerald M.G."/>
            <person name="French C."/>
            <person name="Gujja S."/>
            <person name="Hansen K."/>
            <person name="Keifenheim D."/>
            <person name="Levin J.Z."/>
            <person name="Mosher R.A."/>
            <person name="Mueller C.A."/>
            <person name="Pfiffner J."/>
            <person name="Priest M."/>
            <person name="Russ C."/>
            <person name="Smialowska A."/>
            <person name="Swoboda P."/>
            <person name="Sykes S.M."/>
            <person name="Vaughn M."/>
            <person name="Vengrova S."/>
            <person name="Yoder R."/>
            <person name="Zeng Q."/>
            <person name="Allshire R."/>
            <person name="Baulcombe D."/>
            <person name="Birren B.W."/>
            <person name="Brown W."/>
            <person name="Ekwall K."/>
            <person name="Kellis M."/>
            <person name="Leatherwood J."/>
            <person name="Levin H."/>
            <person name="Margalit H."/>
            <person name="Martienssen R."/>
            <person name="Nieduszynski C.A."/>
            <person name="Spatafora J.W."/>
            <person name="Friedman N."/>
            <person name="Dalgaard J.Z."/>
            <person name="Baumann P."/>
            <person name="Niki H."/>
            <person name="Regev A."/>
            <person name="Nusbaum C."/>
        </authorList>
    </citation>
    <scope>NUCLEOTIDE SEQUENCE [LARGE SCALE GENOMIC DNA]</scope>
    <source>
        <strain evidence="4">yFS275 / FY16936</strain>
    </source>
</reference>
<accession>B6K515</accession>